<sequence>MAHAKLTRPKLHQVLPRERLFARLDECRSRPLVWVVGPPGAGKTALVASWLDAHRVGGLWYQVDPGDRDLATFFHYLGRAAPAPRKRDAPLPTFTAEHAADPAGFARLYFRALFERMKPPAAIVLDNYHELPAGAPLHAMLEAIAREVPERLVIVATSRGEPPPECAALRATDRIALLDWDELRLTFDETCGIANLRQHLDESTLRSVHAQADGWPVGLVLTLEQVKRRGADAAMPDTQGREVLFAYFAAQIVGALPERVRGHLMRIALLPRATPDQAAAIAGDAHAGAVLDQLYRKRLFVERRGDAYQFHDLFRAYLVQELERTLDAETVASARRTAVELLLQSEQLEAAFDCAAAAQDWAVAASIVVRFAPKLLELGRLATLRAWCEALPERVLAASPWLGLWKGISLSAFAPLESRAIFEAAYAGFGDDTLGRVLSCAAILATHYLEFDHGQVDHWIDALLSHLAEAPAFPALAAELRVHAALLFALSYQRPRADLVEACLARMRVLLQTPGVPVNPRVDAATLMLAHAQVVADFDEADRIAAMVAPWLADPELTANYRAMWTLQYAHALNKMGRDEEALKAYDIARRVADENALVLPPLRVYGHLGRASVALCLGDPEEAERERALGAAYWNFGRKLDRAIDTSVRGSIAVHRGALAEAVGCYRAMISQMDDYGPVWLRLAARMQLALAEFEVDPHADVAPLLAQARALLAGSCLTRHAPAIDTVEAWMQLRTQGAEAARAAIERCVAGRESRHGQCLLRLHPRVLPEMHAAALRLGIGGGDVRDAIRQYHMRAPEADPPGWPWPFEVRMLGRFEVLRDGQPLAFSRKVPKKTLALLKAVVALGGRSVSEQRLIDALWPDEEGDAAARALDATVLRLRTLLGDPRAIAQRGGRVAIDAERVWVDVFAFEQALASDGQGSGPALQRALELYGGAFLAEDEGEAWPVAARERLRGRFIHALARQAEAFEAAGDDDRAIAAYLRGIDADPAIESFYQGLMRCYDRLGRRGEAIAAYQRMRQILSITLGLQPSAGSERMYQQLRQ</sequence>
<keyword evidence="2" id="KW-0238">DNA-binding</keyword>
<dbReference type="InterPro" id="IPR051677">
    <property type="entry name" value="AfsR-DnrI-RedD_regulator"/>
</dbReference>
<reference evidence="5 6" key="1">
    <citation type="submission" date="2021-03" db="EMBL/GenBank/DDBJ databases">
        <title>Complete Genome Sequences of Two Lysobacter Strains Isolated from Sea Water (Lysobacter caseinilyticus) and Soil (Lysobacter helvus) in South Korea.</title>
        <authorList>
            <person name="Watanabe Y."/>
            <person name="Arakawa K."/>
        </authorList>
    </citation>
    <scope>NUCLEOTIDE SEQUENCE [LARGE SCALE GENOMIC DNA]</scope>
    <source>
        <strain evidence="5 6">KVB24</strain>
    </source>
</reference>
<dbReference type="SUPFAM" id="SSF48452">
    <property type="entry name" value="TPR-like"/>
    <property type="match status" value="2"/>
</dbReference>
<dbReference type="InterPro" id="IPR011990">
    <property type="entry name" value="TPR-like_helical_dom_sf"/>
</dbReference>
<dbReference type="SUPFAM" id="SSF46894">
    <property type="entry name" value="C-terminal effector domain of the bipartite response regulators"/>
    <property type="match status" value="1"/>
</dbReference>
<dbReference type="InterPro" id="IPR036388">
    <property type="entry name" value="WH-like_DNA-bd_sf"/>
</dbReference>
<evidence type="ECO:0000256" key="2">
    <source>
        <dbReference type="ARBA" id="ARBA00023125"/>
    </source>
</evidence>
<gene>
    <name evidence="5" type="ORF">LYSCAS_03430</name>
</gene>
<dbReference type="SMART" id="SM01043">
    <property type="entry name" value="BTAD"/>
    <property type="match status" value="1"/>
</dbReference>
<dbReference type="SMART" id="SM00862">
    <property type="entry name" value="Trans_reg_C"/>
    <property type="match status" value="1"/>
</dbReference>
<comment type="similarity">
    <text evidence="1">Belongs to the AfsR/DnrI/RedD regulatory family.</text>
</comment>
<dbReference type="InterPro" id="IPR059106">
    <property type="entry name" value="WHD_MalT"/>
</dbReference>
<evidence type="ECO:0000259" key="3">
    <source>
        <dbReference type="SMART" id="SM00862"/>
    </source>
</evidence>
<dbReference type="PANTHER" id="PTHR35807">
    <property type="entry name" value="TRANSCRIPTIONAL REGULATOR REDD-RELATED"/>
    <property type="match status" value="1"/>
</dbReference>
<protein>
    <recommendedName>
        <fullName evidence="7">Bacterial transcriptional activator domain-containing protein</fullName>
    </recommendedName>
</protein>
<dbReference type="InterPro" id="IPR027417">
    <property type="entry name" value="P-loop_NTPase"/>
</dbReference>
<evidence type="ECO:0000256" key="1">
    <source>
        <dbReference type="ARBA" id="ARBA00005820"/>
    </source>
</evidence>
<dbReference type="RefSeq" id="WP_213435330.1">
    <property type="nucleotide sequence ID" value="NZ_AP024545.1"/>
</dbReference>
<feature type="domain" description="Bacterial transcriptional activator" evidence="4">
    <location>
        <begin position="907"/>
        <end position="1044"/>
    </location>
</feature>
<keyword evidence="6" id="KW-1185">Reference proteome</keyword>
<dbReference type="Gene3D" id="1.25.40.10">
    <property type="entry name" value="Tetratricopeptide repeat domain"/>
    <property type="match status" value="1"/>
</dbReference>
<dbReference type="Pfam" id="PF25873">
    <property type="entry name" value="WHD_MalT"/>
    <property type="match status" value="1"/>
</dbReference>
<dbReference type="EMBL" id="AP024545">
    <property type="protein sequence ID" value="BCT91319.1"/>
    <property type="molecule type" value="Genomic_DNA"/>
</dbReference>
<dbReference type="InterPro" id="IPR016032">
    <property type="entry name" value="Sig_transdc_resp-reg_C-effctor"/>
</dbReference>
<dbReference type="SUPFAM" id="SSF52540">
    <property type="entry name" value="P-loop containing nucleoside triphosphate hydrolases"/>
    <property type="match status" value="1"/>
</dbReference>
<evidence type="ECO:0000259" key="4">
    <source>
        <dbReference type="SMART" id="SM01043"/>
    </source>
</evidence>
<accession>A0ABM7Q292</accession>
<name>A0ABM7Q292_9GAMM</name>
<feature type="domain" description="OmpR/PhoB-type" evidence="3">
    <location>
        <begin position="824"/>
        <end position="900"/>
    </location>
</feature>
<dbReference type="Gene3D" id="3.40.50.300">
    <property type="entry name" value="P-loop containing nucleotide triphosphate hydrolases"/>
    <property type="match status" value="1"/>
</dbReference>
<proteinExistence type="inferred from homology"/>
<dbReference type="Proteomes" id="UP000681317">
    <property type="component" value="Chromosome"/>
</dbReference>
<dbReference type="Gene3D" id="1.10.10.10">
    <property type="entry name" value="Winged helix-like DNA-binding domain superfamily/Winged helix DNA-binding domain"/>
    <property type="match status" value="1"/>
</dbReference>
<evidence type="ECO:0000313" key="6">
    <source>
        <dbReference type="Proteomes" id="UP000681317"/>
    </source>
</evidence>
<dbReference type="Pfam" id="PF03704">
    <property type="entry name" value="BTAD"/>
    <property type="match status" value="1"/>
</dbReference>
<evidence type="ECO:0008006" key="7">
    <source>
        <dbReference type="Google" id="ProtNLM"/>
    </source>
</evidence>
<evidence type="ECO:0000313" key="5">
    <source>
        <dbReference type="EMBL" id="BCT91319.1"/>
    </source>
</evidence>
<dbReference type="InterPro" id="IPR001867">
    <property type="entry name" value="OmpR/PhoB-type_DNA-bd"/>
</dbReference>
<dbReference type="InterPro" id="IPR005158">
    <property type="entry name" value="BTAD"/>
</dbReference>
<organism evidence="5 6">
    <name type="scientific">Noviluteimonas caseinilytica</name>
    <dbReference type="NCBI Taxonomy" id="2675101"/>
    <lineage>
        <taxon>Bacteria</taxon>
        <taxon>Pseudomonadati</taxon>
        <taxon>Pseudomonadota</taxon>
        <taxon>Gammaproteobacteria</taxon>
        <taxon>Lysobacterales</taxon>
        <taxon>Lysobacteraceae</taxon>
        <taxon>Noviluteimonas</taxon>
    </lineage>
</organism>